<comment type="similarity">
    <text evidence="1">Belongs to the oxygen-dependent FAD-linked oxidoreductase family.</text>
</comment>
<keyword evidence="2" id="KW-0560">Oxidoreductase</keyword>
<dbReference type="OrthoDB" id="9983560at2759"/>
<evidence type="ECO:0000313" key="4">
    <source>
        <dbReference type="EMBL" id="KAF5318884.1"/>
    </source>
</evidence>
<dbReference type="GO" id="GO:0016491">
    <property type="term" value="F:oxidoreductase activity"/>
    <property type="evidence" value="ECO:0007669"/>
    <property type="project" value="UniProtKB-KW"/>
</dbReference>
<dbReference type="Gene3D" id="3.30.465.10">
    <property type="match status" value="2"/>
</dbReference>
<dbReference type="PROSITE" id="PS51387">
    <property type="entry name" value="FAD_PCMH"/>
    <property type="match status" value="1"/>
</dbReference>
<dbReference type="PANTHER" id="PTHR13878">
    <property type="entry name" value="GULONOLACTONE OXIDASE"/>
    <property type="match status" value="1"/>
</dbReference>
<proteinExistence type="inferred from homology"/>
<dbReference type="InterPro" id="IPR016166">
    <property type="entry name" value="FAD-bd_PCMH"/>
</dbReference>
<dbReference type="AlphaFoldDB" id="A0A8H5F078"/>
<dbReference type="EMBL" id="JAACJM010000446">
    <property type="protein sequence ID" value="KAF5318884.1"/>
    <property type="molecule type" value="Genomic_DNA"/>
</dbReference>
<protein>
    <recommendedName>
        <fullName evidence="3">FAD-binding PCMH-type domain-containing protein</fullName>
    </recommendedName>
</protein>
<gene>
    <name evidence="4" type="ORF">D9758_019006</name>
</gene>
<evidence type="ECO:0000259" key="3">
    <source>
        <dbReference type="PROSITE" id="PS51387"/>
    </source>
</evidence>
<evidence type="ECO:0000256" key="2">
    <source>
        <dbReference type="ARBA" id="ARBA00023002"/>
    </source>
</evidence>
<dbReference type="SUPFAM" id="SSF56176">
    <property type="entry name" value="FAD-binding/transporter-associated domain-like"/>
    <property type="match status" value="1"/>
</dbReference>
<name>A0A8H5F078_9AGAR</name>
<dbReference type="InterPro" id="IPR016169">
    <property type="entry name" value="FAD-bd_PCMH_sub2"/>
</dbReference>
<dbReference type="InterPro" id="IPR006094">
    <property type="entry name" value="Oxid_FAD_bind_N"/>
</dbReference>
<dbReference type="Pfam" id="PF01565">
    <property type="entry name" value="FAD_binding_4"/>
    <property type="match status" value="1"/>
</dbReference>
<dbReference type="PANTHER" id="PTHR13878:SF91">
    <property type="entry name" value="FAD BINDING DOMAIN PROTEIN (AFU_ORTHOLOGUE AFUA_6G12070)-RELATED"/>
    <property type="match status" value="1"/>
</dbReference>
<dbReference type="InterPro" id="IPR050432">
    <property type="entry name" value="FAD-linked_Oxidoreductases_BP"/>
</dbReference>
<accession>A0A8H5F078</accession>
<dbReference type="InterPro" id="IPR036318">
    <property type="entry name" value="FAD-bd_PCMH-like_sf"/>
</dbReference>
<reference evidence="4 5" key="1">
    <citation type="journal article" date="2020" name="ISME J.">
        <title>Uncovering the hidden diversity of litter-decomposition mechanisms in mushroom-forming fungi.</title>
        <authorList>
            <person name="Floudas D."/>
            <person name="Bentzer J."/>
            <person name="Ahren D."/>
            <person name="Johansson T."/>
            <person name="Persson P."/>
            <person name="Tunlid A."/>
        </authorList>
    </citation>
    <scope>NUCLEOTIDE SEQUENCE [LARGE SCALE GENOMIC DNA]</scope>
    <source>
        <strain evidence="4 5">CBS 291.85</strain>
    </source>
</reference>
<dbReference type="Pfam" id="PF08031">
    <property type="entry name" value="BBE"/>
    <property type="match status" value="1"/>
</dbReference>
<keyword evidence="5" id="KW-1185">Reference proteome</keyword>
<dbReference type="Proteomes" id="UP000559256">
    <property type="component" value="Unassembled WGS sequence"/>
</dbReference>
<evidence type="ECO:0000313" key="5">
    <source>
        <dbReference type="Proteomes" id="UP000559256"/>
    </source>
</evidence>
<organism evidence="4 5">
    <name type="scientific">Tetrapyrgos nigripes</name>
    <dbReference type="NCBI Taxonomy" id="182062"/>
    <lineage>
        <taxon>Eukaryota</taxon>
        <taxon>Fungi</taxon>
        <taxon>Dikarya</taxon>
        <taxon>Basidiomycota</taxon>
        <taxon>Agaricomycotina</taxon>
        <taxon>Agaricomycetes</taxon>
        <taxon>Agaricomycetidae</taxon>
        <taxon>Agaricales</taxon>
        <taxon>Marasmiineae</taxon>
        <taxon>Marasmiaceae</taxon>
        <taxon>Tetrapyrgos</taxon>
    </lineage>
</organism>
<dbReference type="InterPro" id="IPR012951">
    <property type="entry name" value="BBE"/>
</dbReference>
<dbReference type="GO" id="GO:0071949">
    <property type="term" value="F:FAD binding"/>
    <property type="evidence" value="ECO:0007669"/>
    <property type="project" value="InterPro"/>
</dbReference>
<comment type="caution">
    <text evidence="4">The sequence shown here is derived from an EMBL/GenBank/DDBJ whole genome shotgun (WGS) entry which is preliminary data.</text>
</comment>
<feature type="domain" description="FAD-binding PCMH-type" evidence="3">
    <location>
        <begin position="144"/>
        <end position="324"/>
    </location>
</feature>
<sequence length="662" mass="72162">MYQGTKATTGPPGSMWFSNFTTSIPSLSQISPLLSYILNLLPLSTGSNLWLGIPECRIMPGDSSWPSPELWDTLNRSVDGRLIKTIPIASVCHHGPEYDEKRCKHVQENWRTPEFHEEHPSSHMDHIFLNASCDPFTSPSTPCEIGNYVQYTVNVSKPEHIIHALDFAREHNIRFVIKNTGHDYMGKSTGAGALAIWTHHLQDIEYIKNYESSHYSGPAFKLGAGVMGYQIARKAREYGKVVVSGSCSSVGVAGGYIQGGGHSTLSSVYGLGADQALSFEVITPTGRLVTASPSENSDLYWALSGGGGGTYGIVWSVTIKTFPDTPVTVGMVGFAVGDAPSANEDVYYKGIEAYYANSARWTQGKGRLSAFTVHSAARFDVTPVFGYNQSAGDVEEEIRPFLNTLDILGIKYTKSIVTYPNYVDAFFSVPLFQLENQQVGNFLLGNRLLPASLFPPLPASSAVGGSGSHDEDEISSTEDLKKLISIFRDISNKGGAILDAMSQFGVAVSSSSSSSDSASIPKDWNAVHPAWREALHTVGTIIPLVNGQSLDVISESQKRITKEFVEPLRKLTPGGGAYLNEASPDEPNFQQSFYGSNYQKLLRIKDKYDPYQMLYGSTAVGGERWSEDWSDSGRLCRVGTGRNGRNLKKEVRFSIGSSGTEL</sequence>
<evidence type="ECO:0000256" key="1">
    <source>
        <dbReference type="ARBA" id="ARBA00005466"/>
    </source>
</evidence>